<keyword evidence="2 11" id="KW-0489">Methyltransferase</keyword>
<dbReference type="EMBL" id="AXCW01000001">
    <property type="protein sequence ID" value="EYR65306.1"/>
    <property type="molecule type" value="Genomic_DNA"/>
</dbReference>
<dbReference type="InterPro" id="IPR046819">
    <property type="entry name" value="MmeI_hel"/>
</dbReference>
<evidence type="ECO:0000313" key="11">
    <source>
        <dbReference type="EMBL" id="EYR65306.1"/>
    </source>
</evidence>
<dbReference type="GO" id="GO:0032259">
    <property type="term" value="P:methylation"/>
    <property type="evidence" value="ECO:0007669"/>
    <property type="project" value="UniProtKB-KW"/>
</dbReference>
<dbReference type="Pfam" id="PF20464">
    <property type="entry name" value="MmeI_N"/>
    <property type="match status" value="1"/>
</dbReference>
<dbReference type="InterPro" id="IPR046820">
    <property type="entry name" value="MmeI_TRD"/>
</dbReference>
<evidence type="ECO:0000256" key="1">
    <source>
        <dbReference type="ARBA" id="ARBA00011900"/>
    </source>
</evidence>
<gene>
    <name evidence="11" type="ORF">N866_00630</name>
</gene>
<comment type="catalytic activity">
    <reaction evidence="4">
        <text>a 2'-deoxyadenosine in DNA + S-adenosyl-L-methionine = an N(6)-methyl-2'-deoxyadenosine in DNA + S-adenosyl-L-homocysteine + H(+)</text>
        <dbReference type="Rhea" id="RHEA:15197"/>
        <dbReference type="Rhea" id="RHEA-COMP:12418"/>
        <dbReference type="Rhea" id="RHEA-COMP:12419"/>
        <dbReference type="ChEBI" id="CHEBI:15378"/>
        <dbReference type="ChEBI" id="CHEBI:57856"/>
        <dbReference type="ChEBI" id="CHEBI:59789"/>
        <dbReference type="ChEBI" id="CHEBI:90615"/>
        <dbReference type="ChEBI" id="CHEBI:90616"/>
        <dbReference type="EC" id="2.1.1.72"/>
    </reaction>
</comment>
<dbReference type="InterPro" id="IPR050953">
    <property type="entry name" value="N4_N6_ade-DNA_methylase"/>
</dbReference>
<dbReference type="PANTHER" id="PTHR33841:SF1">
    <property type="entry name" value="DNA METHYLTRANSFERASE A"/>
    <property type="match status" value="1"/>
</dbReference>
<protein>
    <recommendedName>
        <fullName evidence="1">site-specific DNA-methyltransferase (adenine-specific)</fullName>
        <ecNumber evidence="1">2.1.1.72</ecNumber>
    </recommendedName>
</protein>
<dbReference type="PANTHER" id="PTHR33841">
    <property type="entry name" value="DNA METHYLTRANSFERASE YEEA-RELATED"/>
    <property type="match status" value="1"/>
</dbReference>
<dbReference type="PRINTS" id="PR00507">
    <property type="entry name" value="N12N6MTFRASE"/>
</dbReference>
<feature type="domain" description="MmeI-like N-terminal" evidence="6">
    <location>
        <begin position="18"/>
        <end position="187"/>
    </location>
</feature>
<evidence type="ECO:0000259" key="7">
    <source>
        <dbReference type="Pfam" id="PF20465"/>
    </source>
</evidence>
<dbReference type="RefSeq" id="WP_216699342.1">
    <property type="nucleotide sequence ID" value="NZ_AXCW01000001.1"/>
</dbReference>
<feature type="domain" description="MmeI-like DNA-methyltransferase" evidence="10">
    <location>
        <begin position="345"/>
        <end position="580"/>
    </location>
</feature>
<dbReference type="PROSITE" id="PS00092">
    <property type="entry name" value="N6_MTASE"/>
    <property type="match status" value="1"/>
</dbReference>
<evidence type="ECO:0000313" key="12">
    <source>
        <dbReference type="Proteomes" id="UP000019753"/>
    </source>
</evidence>
<dbReference type="SUPFAM" id="SSF53335">
    <property type="entry name" value="S-adenosyl-L-methionine-dependent methyltransferases"/>
    <property type="match status" value="1"/>
</dbReference>
<feature type="domain" description="MmeI-like C-terminal" evidence="9">
    <location>
        <begin position="847"/>
        <end position="924"/>
    </location>
</feature>
<proteinExistence type="predicted"/>
<feature type="domain" description="MmeI-like target recognition" evidence="8">
    <location>
        <begin position="780"/>
        <end position="842"/>
    </location>
</feature>
<dbReference type="GO" id="GO:0003676">
    <property type="term" value="F:nucleic acid binding"/>
    <property type="evidence" value="ECO:0007669"/>
    <property type="project" value="InterPro"/>
</dbReference>
<feature type="coiled-coil region" evidence="5">
    <location>
        <begin position="700"/>
        <end position="729"/>
    </location>
</feature>
<dbReference type="AlphaFoldDB" id="A0A021VVW6"/>
<reference evidence="11 12" key="1">
    <citation type="submission" date="2014-01" db="EMBL/GenBank/DDBJ databases">
        <title>Actinotalea ferrariae CF5-4.</title>
        <authorList>
            <person name="Chen F."/>
            <person name="Li Y."/>
            <person name="Wang G."/>
        </authorList>
    </citation>
    <scope>NUCLEOTIDE SEQUENCE [LARGE SCALE GENOMIC DNA]</scope>
    <source>
        <strain evidence="11 12">CF5-4</strain>
    </source>
</reference>
<evidence type="ECO:0000259" key="10">
    <source>
        <dbReference type="Pfam" id="PF20473"/>
    </source>
</evidence>
<evidence type="ECO:0000256" key="5">
    <source>
        <dbReference type="SAM" id="Coils"/>
    </source>
</evidence>
<dbReference type="Pfam" id="PF20466">
    <property type="entry name" value="MmeI_TRD"/>
    <property type="match status" value="1"/>
</dbReference>
<evidence type="ECO:0000256" key="2">
    <source>
        <dbReference type="ARBA" id="ARBA00022603"/>
    </source>
</evidence>
<keyword evidence="12" id="KW-1185">Reference proteome</keyword>
<dbReference type="Gene3D" id="3.40.50.150">
    <property type="entry name" value="Vaccinia Virus protein VP39"/>
    <property type="match status" value="1"/>
</dbReference>
<keyword evidence="5" id="KW-0175">Coiled coil</keyword>
<dbReference type="InterPro" id="IPR002052">
    <property type="entry name" value="DNA_methylase_N6_adenine_CS"/>
</dbReference>
<dbReference type="Pfam" id="PF20465">
    <property type="entry name" value="MmeI_hel"/>
    <property type="match status" value="1"/>
</dbReference>
<dbReference type="InterPro" id="IPR046817">
    <property type="entry name" value="MmeI_N"/>
</dbReference>
<evidence type="ECO:0000259" key="6">
    <source>
        <dbReference type="Pfam" id="PF20464"/>
    </source>
</evidence>
<dbReference type="InterPro" id="IPR029063">
    <property type="entry name" value="SAM-dependent_MTases_sf"/>
</dbReference>
<evidence type="ECO:0000256" key="3">
    <source>
        <dbReference type="ARBA" id="ARBA00022679"/>
    </source>
</evidence>
<feature type="domain" description="MmeI-like helicase spacer" evidence="7">
    <location>
        <begin position="193"/>
        <end position="265"/>
    </location>
</feature>
<dbReference type="EC" id="2.1.1.72" evidence="1"/>
<dbReference type="Proteomes" id="UP000019753">
    <property type="component" value="Unassembled WGS sequence"/>
</dbReference>
<dbReference type="GO" id="GO:0009007">
    <property type="term" value="F:site-specific DNA-methyltransferase (adenine-specific) activity"/>
    <property type="evidence" value="ECO:0007669"/>
    <property type="project" value="UniProtKB-EC"/>
</dbReference>
<name>A0A021VVW6_9CELL</name>
<organism evidence="11 12">
    <name type="scientific">Actinotalea ferrariae CF5-4</name>
    <dbReference type="NCBI Taxonomy" id="948458"/>
    <lineage>
        <taxon>Bacteria</taxon>
        <taxon>Bacillati</taxon>
        <taxon>Actinomycetota</taxon>
        <taxon>Actinomycetes</taxon>
        <taxon>Micrococcales</taxon>
        <taxon>Cellulomonadaceae</taxon>
        <taxon>Actinotalea</taxon>
    </lineage>
</organism>
<evidence type="ECO:0000256" key="4">
    <source>
        <dbReference type="ARBA" id="ARBA00047942"/>
    </source>
</evidence>
<evidence type="ECO:0000259" key="9">
    <source>
        <dbReference type="Pfam" id="PF20467"/>
    </source>
</evidence>
<dbReference type="InterPro" id="IPR046818">
    <property type="entry name" value="MmeI_C"/>
</dbReference>
<evidence type="ECO:0000259" key="8">
    <source>
        <dbReference type="Pfam" id="PF20466"/>
    </source>
</evidence>
<accession>A0A021VVW6</accession>
<comment type="caution">
    <text evidence="11">The sequence shown here is derived from an EMBL/GenBank/DDBJ whole genome shotgun (WGS) entry which is preliminary data.</text>
</comment>
<dbReference type="Pfam" id="PF20473">
    <property type="entry name" value="MmeI_Mtase"/>
    <property type="match status" value="1"/>
</dbReference>
<dbReference type="InterPro" id="IPR046816">
    <property type="entry name" value="MmeI_Mtase"/>
</dbReference>
<sequence length="955" mass="105779">MASITVNPGANALARSLEAFANWRRDHLSGDEKGEAQVFLDHLFRALGHGGIHEAGATLEGRIKKEDRGGTAFADLIWKPRVLIEMKKAGADLRRHYRQAFDYWVRAVPDRPRYVVLCNFDEFWIYDFDAQLDEPVDRVPLDELPQRWEALGFLLPREQRPVFGNDLVAVTRDAAARVARVLNSMIDRGVERHEAQRFALQCVMAMFAEDVRLLPAHHFTQALHDTRTGPEAFDTIGQLFAAMNAPGVTPGGRFKGTPHFNGGLFAKACAIELTNEELDLLRDAAATNWSGVRPEIFGTLFEGSMNAGERHATGAHYTSQADIAMIVRPVIVEPWQARIESAKTIADVEKILNDMSQYRVLDPACGSGNFLYVAYREMRRLEHEAVQKLISLRRGPAESTFVAFARVQPDHFLGMDVNEFAVEVAKVTLHLAKKLAADELGDEDDSAVLPLDNLDKTIIATDALFTSWARADAIVGNPPYLGRRKMVEELGAGYCARLADSHPQIGGVSDFVTYWFPLAHDHLPVGGRAGLVATKSVKQGTSREVSLDYVVDHDGTIIEAVSQMPWSGEAAVTVSIVNWQKGGTPPAVKILWVENGQQRIEVDHITSSLSPEVDLRRAQKLYAPGDKAVFQGQTLGVTQAFRVDTVEAGRIARTEPAAREVLHPIVGGVELLNRQDVNDWVIDIPEGDADVAYAKYPKLMRQLESKALAAREKAAAKQAEANAELLASDPGARTNVHHINFLKRWWALAYRREDLLDAVTGLDRYLTVTRTGTQNRMPVFAFVDGKYHVSDSVVAFPFADDYSFGILQGLPHLLWFKERCTRLKMDPVYTSKTVWDTFPWPQSPPRAAVERVAAAAVAVNDRRAEAFRMGQTLADMYDTLRRPGASTLRDLHAELDAAVVKAYGFDAEEDILTQLFELNLALATRIEGGEHVTAPGPRPGAVTASTWRFPAPVLP</sequence>
<dbReference type="Pfam" id="PF20467">
    <property type="entry name" value="MmeI_C"/>
    <property type="match status" value="1"/>
</dbReference>
<keyword evidence="3 11" id="KW-0808">Transferase</keyword>